<dbReference type="EMBL" id="JARK01001365">
    <property type="protein sequence ID" value="EYC17739.1"/>
    <property type="molecule type" value="Genomic_DNA"/>
</dbReference>
<reference evidence="3" key="1">
    <citation type="journal article" date="2015" name="Nat. Genet.">
        <title>The genome and transcriptome of the zoonotic hookworm Ancylostoma ceylanicum identify infection-specific gene families.</title>
        <authorList>
            <person name="Schwarz E.M."/>
            <person name="Hu Y."/>
            <person name="Antoshechkin I."/>
            <person name="Miller M.M."/>
            <person name="Sternberg P.W."/>
            <person name="Aroian R.V."/>
        </authorList>
    </citation>
    <scope>NUCLEOTIDE SEQUENCE</scope>
    <source>
        <strain evidence="3">HY135</strain>
    </source>
</reference>
<keyword evidence="3" id="KW-1185">Reference proteome</keyword>
<evidence type="ECO:0000313" key="3">
    <source>
        <dbReference type="Proteomes" id="UP000024635"/>
    </source>
</evidence>
<evidence type="ECO:0000313" key="2">
    <source>
        <dbReference type="EMBL" id="EYC17739.1"/>
    </source>
</evidence>
<gene>
    <name evidence="2" type="primary">Acey_s0029.g1841</name>
    <name evidence="2" type="synonym">Acey-F44G4.7</name>
    <name evidence="2" type="ORF">Y032_0029g1841</name>
</gene>
<accession>A0A016UQQ4</accession>
<comment type="caution">
    <text evidence="2">The sequence shown here is derived from an EMBL/GenBank/DDBJ whole genome shotgun (WGS) entry which is preliminary data.</text>
</comment>
<organism evidence="2 3">
    <name type="scientific">Ancylostoma ceylanicum</name>
    <dbReference type="NCBI Taxonomy" id="53326"/>
    <lineage>
        <taxon>Eukaryota</taxon>
        <taxon>Metazoa</taxon>
        <taxon>Ecdysozoa</taxon>
        <taxon>Nematoda</taxon>
        <taxon>Chromadorea</taxon>
        <taxon>Rhabditida</taxon>
        <taxon>Rhabditina</taxon>
        <taxon>Rhabditomorpha</taxon>
        <taxon>Strongyloidea</taxon>
        <taxon>Ancylostomatidae</taxon>
        <taxon>Ancylostomatinae</taxon>
        <taxon>Ancylostoma</taxon>
    </lineage>
</organism>
<sequence length="403" mass="44462">MSDELPEDLRRILTAQTKVNPPRPIILPVLPKIGSSTSTRSSAQSVNKATSSSKKESADPISLPRLTDDMDNMSLVARRTPIVDAGVNGDDLKFNYSFIPNHEILRSANSTAHGSAGGSLIANAPLAHADFDRTFVIRRDTPQTSNDSISLLNLQLASIPQSLPDMVGLQNAVDNLSSHRIASILDACRLYDRELRGYLSVPSLIKCFGEVIPSVHSPASPWRLFLHSLAPDGEFVEYEKLLELVERHRPKGHIVETIPDLIVSSEDGKAVALIKPSTGQENRERTRAQCQVITELEVLLMRNPELTLDRLKTATTKQTIELSEFKMLLELYGLETHFQPFYHRLVSCFLTHDNKFHFSAFVGCLSLVRPPVRQSAGAAPPTPLWSKAPLAPIGKAKANTDKK</sequence>
<dbReference type="STRING" id="53326.A0A016UQQ4"/>
<dbReference type="Proteomes" id="UP000024635">
    <property type="component" value="Unassembled WGS sequence"/>
</dbReference>
<evidence type="ECO:0000256" key="1">
    <source>
        <dbReference type="SAM" id="MobiDB-lite"/>
    </source>
</evidence>
<feature type="region of interest" description="Disordered" evidence="1">
    <location>
        <begin position="378"/>
        <end position="403"/>
    </location>
</feature>
<feature type="compositionally biased region" description="Low complexity" evidence="1">
    <location>
        <begin position="35"/>
        <end position="45"/>
    </location>
</feature>
<protein>
    <submittedName>
        <fullName evidence="2">Uncharacterized protein</fullName>
    </submittedName>
</protein>
<proteinExistence type="predicted"/>
<dbReference type="AlphaFoldDB" id="A0A016UQQ4"/>
<dbReference type="OrthoDB" id="5778779at2759"/>
<name>A0A016UQQ4_9BILA</name>
<feature type="region of interest" description="Disordered" evidence="1">
    <location>
        <begin position="22"/>
        <end position="66"/>
    </location>
</feature>